<gene>
    <name evidence="7" type="ORF">CBOVIS_LOCUS8529</name>
</gene>
<proteinExistence type="inferred from homology"/>
<organism evidence="7 8">
    <name type="scientific">Caenorhabditis bovis</name>
    <dbReference type="NCBI Taxonomy" id="2654633"/>
    <lineage>
        <taxon>Eukaryota</taxon>
        <taxon>Metazoa</taxon>
        <taxon>Ecdysozoa</taxon>
        <taxon>Nematoda</taxon>
        <taxon>Chromadorea</taxon>
        <taxon>Rhabditida</taxon>
        <taxon>Rhabditina</taxon>
        <taxon>Rhabditomorpha</taxon>
        <taxon>Rhabditoidea</taxon>
        <taxon>Rhabditidae</taxon>
        <taxon>Peloderinae</taxon>
        <taxon>Caenorhabditis</taxon>
    </lineage>
</organism>
<feature type="domain" description="PPM-type phosphatase" evidence="6">
    <location>
        <begin position="88"/>
        <end position="505"/>
    </location>
</feature>
<dbReference type="PANTHER" id="PTHR13832">
    <property type="entry name" value="PROTEIN PHOSPHATASE 2C"/>
    <property type="match status" value="1"/>
</dbReference>
<dbReference type="InterPro" id="IPR015655">
    <property type="entry name" value="PP2C"/>
</dbReference>
<accession>A0A8S1F0Y9</accession>
<evidence type="ECO:0000256" key="3">
    <source>
        <dbReference type="ARBA" id="ARBA00022912"/>
    </source>
</evidence>
<dbReference type="InterPro" id="IPR000222">
    <property type="entry name" value="PP2C_BS"/>
</dbReference>
<dbReference type="Pfam" id="PF00481">
    <property type="entry name" value="PP2C"/>
    <property type="match status" value="2"/>
</dbReference>
<protein>
    <recommendedName>
        <fullName evidence="6">PPM-type phosphatase domain-containing protein</fullName>
    </recommendedName>
</protein>
<dbReference type="InterPro" id="IPR036457">
    <property type="entry name" value="PPM-type-like_dom_sf"/>
</dbReference>
<dbReference type="PROSITE" id="PS51746">
    <property type="entry name" value="PPM_2"/>
    <property type="match status" value="1"/>
</dbReference>
<evidence type="ECO:0000256" key="1">
    <source>
        <dbReference type="ARBA" id="ARBA00022723"/>
    </source>
</evidence>
<feature type="compositionally biased region" description="Basic and acidic residues" evidence="5">
    <location>
        <begin position="630"/>
        <end position="661"/>
    </location>
</feature>
<comment type="caution">
    <text evidence="7">The sequence shown here is derived from an EMBL/GenBank/DDBJ whole genome shotgun (WGS) entry which is preliminary data.</text>
</comment>
<sequence>METAARIMANVVGRTSTQSEPAQNVEPIVDVSELEFQGKLRPQTIEKHDYPYFRPEFLYFCTDDIVVSADHLVRPVICPKFPARMPLFAGYAEAINSGKTLLNEDQATAKMLLLTTAVPLSPETAKAVLKKQMEEDDFPILSKTPRVVEVDVDFGPRVEAAYFGIFDGHAGTAAAILASKSLHEHIKSRLVDALDHILTLDRFERHELTKRRSESSYSLSSTCFDKVRIESEELVKGALETAFLDMDDCIKFDKGVWKLHGGCAAIVVLVFLGKIYVANAGDCRALLVSSLMTRQLSRDLTPATERKRLQEIAFRKPELLGNSFTRLEYSRRLVRKDLNTRVLYRDWYMDGWSTKRVDELDLRTPMITGATHKKRLLSTIGVTRGLGDQTLKTAVDKLPIKPFLSAVPEISVFNLRELDSINYRDVIILASDGFWDVMTNEDASLIVRSSLGVSDFSDPNRYTLAAQELVIAARGTPHAKNTHKWVMASGGMASHDDITVFVIPLKYCAAPPNNLEESDNGEMNNNDNTMEAKEDAKKKDVKEDAVTKEDDVKKDEVKEQEVTEGDVKKDEDTKDDVKKNEVREDDAKKDEVRKDDVKEDDVKKDDVKEQEVTEDDVKKDEVREDDEKDEVGKDDVKEDEAKKDDVKEQEVTEDDVKKDEVMDGVVKNEPNETS</sequence>
<evidence type="ECO:0000256" key="2">
    <source>
        <dbReference type="ARBA" id="ARBA00022801"/>
    </source>
</evidence>
<dbReference type="GO" id="GO:0046872">
    <property type="term" value="F:metal ion binding"/>
    <property type="evidence" value="ECO:0007669"/>
    <property type="project" value="UniProtKB-KW"/>
</dbReference>
<name>A0A8S1F0Y9_9PELO</name>
<feature type="compositionally biased region" description="Basic and acidic residues" evidence="5">
    <location>
        <begin position="530"/>
        <end position="622"/>
    </location>
</feature>
<dbReference type="Proteomes" id="UP000494206">
    <property type="component" value="Unassembled WGS sequence"/>
</dbReference>
<dbReference type="OrthoDB" id="10264738at2759"/>
<evidence type="ECO:0000256" key="5">
    <source>
        <dbReference type="SAM" id="MobiDB-lite"/>
    </source>
</evidence>
<keyword evidence="1" id="KW-0479">Metal-binding</keyword>
<dbReference type="SMART" id="SM00332">
    <property type="entry name" value="PP2Cc"/>
    <property type="match status" value="1"/>
</dbReference>
<feature type="region of interest" description="Disordered" evidence="5">
    <location>
        <begin position="513"/>
        <end position="674"/>
    </location>
</feature>
<dbReference type="CDD" id="cd00143">
    <property type="entry name" value="PP2Cc"/>
    <property type="match status" value="1"/>
</dbReference>
<dbReference type="PROSITE" id="PS01032">
    <property type="entry name" value="PPM_1"/>
    <property type="match status" value="1"/>
</dbReference>
<reference evidence="7 8" key="1">
    <citation type="submission" date="2020-04" db="EMBL/GenBank/DDBJ databases">
        <authorList>
            <person name="Laetsch R D."/>
            <person name="Stevens L."/>
            <person name="Kumar S."/>
            <person name="Blaxter L. M."/>
        </authorList>
    </citation>
    <scope>NUCLEOTIDE SEQUENCE [LARGE SCALE GENOMIC DNA]</scope>
</reference>
<keyword evidence="8" id="KW-1185">Reference proteome</keyword>
<evidence type="ECO:0000313" key="7">
    <source>
        <dbReference type="EMBL" id="CAB3406455.1"/>
    </source>
</evidence>
<evidence type="ECO:0000313" key="8">
    <source>
        <dbReference type="Proteomes" id="UP000494206"/>
    </source>
</evidence>
<evidence type="ECO:0000259" key="6">
    <source>
        <dbReference type="PROSITE" id="PS51746"/>
    </source>
</evidence>
<dbReference type="SUPFAM" id="SSF81606">
    <property type="entry name" value="PP2C-like"/>
    <property type="match status" value="1"/>
</dbReference>
<dbReference type="GO" id="GO:0004741">
    <property type="term" value="F:[pyruvate dehydrogenase (acetyl-transferring)]-phosphatase activity"/>
    <property type="evidence" value="ECO:0007669"/>
    <property type="project" value="TreeGrafter"/>
</dbReference>
<dbReference type="AlphaFoldDB" id="A0A8S1F0Y9"/>
<keyword evidence="2 4" id="KW-0378">Hydrolase</keyword>
<evidence type="ECO:0000256" key="4">
    <source>
        <dbReference type="RuleBase" id="RU003465"/>
    </source>
</evidence>
<dbReference type="PANTHER" id="PTHR13832:SF354">
    <property type="entry name" value="GM14138P"/>
    <property type="match status" value="1"/>
</dbReference>
<dbReference type="GO" id="GO:0005739">
    <property type="term" value="C:mitochondrion"/>
    <property type="evidence" value="ECO:0007669"/>
    <property type="project" value="TreeGrafter"/>
</dbReference>
<comment type="similarity">
    <text evidence="4">Belongs to the PP2C family.</text>
</comment>
<keyword evidence="3 4" id="KW-0904">Protein phosphatase</keyword>
<dbReference type="InterPro" id="IPR001932">
    <property type="entry name" value="PPM-type_phosphatase-like_dom"/>
</dbReference>
<dbReference type="Gene3D" id="3.60.40.10">
    <property type="entry name" value="PPM-type phosphatase domain"/>
    <property type="match status" value="1"/>
</dbReference>
<dbReference type="EMBL" id="CADEPM010000005">
    <property type="protein sequence ID" value="CAB3406455.1"/>
    <property type="molecule type" value="Genomic_DNA"/>
</dbReference>